<keyword evidence="2" id="KW-1185">Reference proteome</keyword>
<organism evidence="1 2">
    <name type="scientific">Neophaeococcomyces mojaviensis</name>
    <dbReference type="NCBI Taxonomy" id="3383035"/>
    <lineage>
        <taxon>Eukaryota</taxon>
        <taxon>Fungi</taxon>
        <taxon>Dikarya</taxon>
        <taxon>Ascomycota</taxon>
        <taxon>Pezizomycotina</taxon>
        <taxon>Eurotiomycetes</taxon>
        <taxon>Chaetothyriomycetidae</taxon>
        <taxon>Chaetothyriales</taxon>
        <taxon>Chaetothyriales incertae sedis</taxon>
        <taxon>Neophaeococcomyces</taxon>
    </lineage>
</organism>
<protein>
    <submittedName>
        <fullName evidence="1">Uncharacterized protein</fullName>
    </submittedName>
</protein>
<dbReference type="EMBL" id="JAPDRQ010000033">
    <property type="protein sequence ID" value="KAJ9660165.1"/>
    <property type="molecule type" value="Genomic_DNA"/>
</dbReference>
<evidence type="ECO:0000313" key="1">
    <source>
        <dbReference type="EMBL" id="KAJ9660165.1"/>
    </source>
</evidence>
<gene>
    <name evidence="1" type="ORF">H2198_002671</name>
</gene>
<accession>A0ACC3ADC3</accession>
<sequence>MAERVRDVARDEASKIQAMTTDAVKSQAYLYPIKGLLYMMNPNNRDLWRPLISKLAPIVTTSIGITTLMFLVAYVPQAAVMAFTSGPVAAVSAALLTLSESSTLVNLLSRTFFIEDALLDTFDGVLLKKECTNLVSEGRQIKTGGDSMARLGKLAKKPFAKFTPNAIIRYLLYLPLNFIPVVGTIIFVILQGKRAGPTAHQRYFQLKTWSKRQCEVHIEQNRGGYTSFGVTAFLLEMIPFINLFFVFTNTVGAALWAADLEKSASTAPKLREQAKRAE</sequence>
<reference evidence="1" key="1">
    <citation type="submission" date="2022-10" db="EMBL/GenBank/DDBJ databases">
        <title>Culturing micro-colonial fungi from biological soil crusts in the Mojave desert and describing Neophaeococcomyces mojavensis, and introducing the new genera and species Taxawa tesnikishii.</title>
        <authorList>
            <person name="Kurbessoian T."/>
            <person name="Stajich J.E."/>
        </authorList>
    </citation>
    <scope>NUCLEOTIDE SEQUENCE</scope>
    <source>
        <strain evidence="1">JES_112</strain>
    </source>
</reference>
<dbReference type="Proteomes" id="UP001172386">
    <property type="component" value="Unassembled WGS sequence"/>
</dbReference>
<evidence type="ECO:0000313" key="2">
    <source>
        <dbReference type="Proteomes" id="UP001172386"/>
    </source>
</evidence>
<comment type="caution">
    <text evidence="1">The sequence shown here is derived from an EMBL/GenBank/DDBJ whole genome shotgun (WGS) entry which is preliminary data.</text>
</comment>
<name>A0ACC3ADC3_9EURO</name>
<proteinExistence type="predicted"/>